<protein>
    <submittedName>
        <fullName evidence="2">Uncharacterized protein</fullName>
    </submittedName>
</protein>
<evidence type="ECO:0000256" key="1">
    <source>
        <dbReference type="SAM" id="MobiDB-lite"/>
    </source>
</evidence>
<name>A0ABN3ESR7_9ACTN</name>
<evidence type="ECO:0000313" key="2">
    <source>
        <dbReference type="EMBL" id="GAA2269148.1"/>
    </source>
</evidence>
<keyword evidence="3" id="KW-1185">Reference proteome</keyword>
<sequence>MQVFGEIGRRGPFQVADDCPCAQRLQVVDLFGLADQPGHGVAALREQAFQATGDLAVSTGDDDMHSGDGTAAPRTRR</sequence>
<dbReference type="EMBL" id="BAAATR010000038">
    <property type="protein sequence ID" value="GAA2269148.1"/>
    <property type="molecule type" value="Genomic_DNA"/>
</dbReference>
<comment type="caution">
    <text evidence="2">The sequence shown here is derived from an EMBL/GenBank/DDBJ whole genome shotgun (WGS) entry which is preliminary data.</text>
</comment>
<organism evidence="2 3">
    <name type="scientific">Kitasatospora cystarginea</name>
    <dbReference type="NCBI Taxonomy" id="58350"/>
    <lineage>
        <taxon>Bacteria</taxon>
        <taxon>Bacillati</taxon>
        <taxon>Actinomycetota</taxon>
        <taxon>Actinomycetes</taxon>
        <taxon>Kitasatosporales</taxon>
        <taxon>Streptomycetaceae</taxon>
        <taxon>Kitasatospora</taxon>
    </lineage>
</organism>
<gene>
    <name evidence="2" type="ORF">GCM10010430_63250</name>
</gene>
<accession>A0ABN3ESR7</accession>
<feature type="region of interest" description="Disordered" evidence="1">
    <location>
        <begin position="56"/>
        <end position="77"/>
    </location>
</feature>
<reference evidence="2 3" key="1">
    <citation type="journal article" date="2019" name="Int. J. Syst. Evol. Microbiol.">
        <title>The Global Catalogue of Microorganisms (GCM) 10K type strain sequencing project: providing services to taxonomists for standard genome sequencing and annotation.</title>
        <authorList>
            <consortium name="The Broad Institute Genomics Platform"/>
            <consortium name="The Broad Institute Genome Sequencing Center for Infectious Disease"/>
            <person name="Wu L."/>
            <person name="Ma J."/>
        </authorList>
    </citation>
    <scope>NUCLEOTIDE SEQUENCE [LARGE SCALE GENOMIC DNA]</scope>
    <source>
        <strain evidence="2 3">JCM 7356</strain>
    </source>
</reference>
<proteinExistence type="predicted"/>
<evidence type="ECO:0000313" key="3">
    <source>
        <dbReference type="Proteomes" id="UP001500305"/>
    </source>
</evidence>
<dbReference type="Proteomes" id="UP001500305">
    <property type="component" value="Unassembled WGS sequence"/>
</dbReference>